<name>A0ABR1JRU7_9AGAR</name>
<dbReference type="Proteomes" id="UP001498398">
    <property type="component" value="Unassembled WGS sequence"/>
</dbReference>
<organism evidence="2 3">
    <name type="scientific">Marasmiellus scandens</name>
    <dbReference type="NCBI Taxonomy" id="2682957"/>
    <lineage>
        <taxon>Eukaryota</taxon>
        <taxon>Fungi</taxon>
        <taxon>Dikarya</taxon>
        <taxon>Basidiomycota</taxon>
        <taxon>Agaricomycotina</taxon>
        <taxon>Agaricomycetes</taxon>
        <taxon>Agaricomycetidae</taxon>
        <taxon>Agaricales</taxon>
        <taxon>Marasmiineae</taxon>
        <taxon>Omphalotaceae</taxon>
        <taxon>Marasmiellus</taxon>
    </lineage>
</organism>
<evidence type="ECO:0000313" key="2">
    <source>
        <dbReference type="EMBL" id="KAK7464067.1"/>
    </source>
</evidence>
<feature type="region of interest" description="Disordered" evidence="1">
    <location>
        <begin position="285"/>
        <end position="309"/>
    </location>
</feature>
<dbReference type="EMBL" id="JBANRG010000008">
    <property type="protein sequence ID" value="KAK7464067.1"/>
    <property type="molecule type" value="Genomic_DNA"/>
</dbReference>
<sequence length="384" mass="39223">MARTKIEIEVVHKKWGRVTKTPWGGIIPNVNAQTAAAEAAKVHKKKSSIVAAKSKSKPKTAENPTASSPKTVAETLSTTTEALLASKGLPSTSTSTRAKRHTRSASAVSTASISTATAPTAIPSALSAITTSSVPVPVPIHALTSTSTSLGLSNPDTKANANTTIPTSIAPKPTTNTAKPKPLAKSARATAKSKPTQPAPVVSTRPKRNAASRAQARLTQLAADMSKVKVEEADGDVGMGITMDVDGAVGTGTEAFGRDVTGVNKPGAGTEAGCGVSASAVTKRRRKAKGTKAKTIVQGKDDAGENQTGSVCVPVSETVVTVMNDAPSFGNDAGFDLGTGEGKGKVQDVPTQEPGPLFGFSFGDMGIRRLAGLGEIRVKQEPVD</sequence>
<evidence type="ECO:0000256" key="1">
    <source>
        <dbReference type="SAM" id="MobiDB-lite"/>
    </source>
</evidence>
<proteinExistence type="predicted"/>
<accession>A0ABR1JRU7</accession>
<feature type="compositionally biased region" description="Low complexity" evidence="1">
    <location>
        <begin position="104"/>
        <end position="114"/>
    </location>
</feature>
<evidence type="ECO:0000313" key="3">
    <source>
        <dbReference type="Proteomes" id="UP001498398"/>
    </source>
</evidence>
<reference evidence="2 3" key="1">
    <citation type="submission" date="2024-01" db="EMBL/GenBank/DDBJ databases">
        <title>A draft genome for the cacao thread blight pathogen Marasmiellus scandens.</title>
        <authorList>
            <person name="Baruah I.K."/>
            <person name="Leung J."/>
            <person name="Bukari Y."/>
            <person name="Amoako-Attah I."/>
            <person name="Meinhardt L.W."/>
            <person name="Bailey B.A."/>
            <person name="Cohen S.P."/>
        </authorList>
    </citation>
    <scope>NUCLEOTIDE SEQUENCE [LARGE SCALE GENOMIC DNA]</scope>
    <source>
        <strain evidence="2 3">GH-19</strain>
    </source>
</reference>
<keyword evidence="3" id="KW-1185">Reference proteome</keyword>
<feature type="region of interest" description="Disordered" evidence="1">
    <location>
        <begin position="44"/>
        <end position="114"/>
    </location>
</feature>
<protein>
    <submittedName>
        <fullName evidence="2">Uncharacterized protein</fullName>
    </submittedName>
</protein>
<feature type="region of interest" description="Disordered" evidence="1">
    <location>
        <begin position="146"/>
        <end position="215"/>
    </location>
</feature>
<gene>
    <name evidence="2" type="ORF">VKT23_006227</name>
</gene>
<feature type="compositionally biased region" description="Low complexity" evidence="1">
    <location>
        <begin position="170"/>
        <end position="185"/>
    </location>
</feature>
<feature type="compositionally biased region" description="Polar residues" evidence="1">
    <location>
        <begin position="154"/>
        <end position="167"/>
    </location>
</feature>
<comment type="caution">
    <text evidence="2">The sequence shown here is derived from an EMBL/GenBank/DDBJ whole genome shotgun (WGS) entry which is preliminary data.</text>
</comment>
<feature type="compositionally biased region" description="Low complexity" evidence="1">
    <location>
        <begin position="73"/>
        <end position="86"/>
    </location>
</feature>